<dbReference type="GO" id="GO:0006508">
    <property type="term" value="P:proteolysis"/>
    <property type="evidence" value="ECO:0007669"/>
    <property type="project" value="UniProtKB-KW"/>
</dbReference>
<protein>
    <submittedName>
        <fullName evidence="8">Peptidase families S8 and S53 subfamily</fullName>
    </submittedName>
</protein>
<keyword evidence="9" id="KW-1185">Reference proteome</keyword>
<name>D9WJB5_9ACTN</name>
<keyword evidence="4" id="KW-0720">Serine protease</keyword>
<evidence type="ECO:0000256" key="3">
    <source>
        <dbReference type="ARBA" id="ARBA00022801"/>
    </source>
</evidence>
<evidence type="ECO:0000256" key="5">
    <source>
        <dbReference type="PROSITE-ProRule" id="PRU01240"/>
    </source>
</evidence>
<evidence type="ECO:0000256" key="1">
    <source>
        <dbReference type="ARBA" id="ARBA00011073"/>
    </source>
</evidence>
<dbReference type="Proteomes" id="UP000003963">
    <property type="component" value="Unassembled WGS sequence"/>
</dbReference>
<comment type="caution">
    <text evidence="5">Lacks conserved residue(s) required for the propagation of feature annotation.</text>
</comment>
<proteinExistence type="inferred from homology"/>
<dbReference type="HOGENOM" id="CLU_011263_13_3_11"/>
<reference evidence="8 9" key="1">
    <citation type="submission" date="2009-02" db="EMBL/GenBank/DDBJ databases">
        <title>Annotation of Streptomyces hygroscopicus strain ATCC 53653.</title>
        <authorList>
            <consortium name="The Broad Institute Genome Sequencing Platform"/>
            <consortium name="Broad Institute Microbial Sequencing Center"/>
            <person name="Fischbach M."/>
            <person name="Godfrey P."/>
            <person name="Ward D."/>
            <person name="Young S."/>
            <person name="Zeng Q."/>
            <person name="Koehrsen M."/>
            <person name="Alvarado L."/>
            <person name="Berlin A.M."/>
            <person name="Bochicchio J."/>
            <person name="Borenstein D."/>
            <person name="Chapman S.B."/>
            <person name="Chen Z."/>
            <person name="Engels R."/>
            <person name="Freedman E."/>
            <person name="Gellesch M."/>
            <person name="Goldberg J."/>
            <person name="Griggs A."/>
            <person name="Gujja S."/>
            <person name="Heilman E.R."/>
            <person name="Heiman D.I."/>
            <person name="Hepburn T.A."/>
            <person name="Howarth C."/>
            <person name="Jen D."/>
            <person name="Larson L."/>
            <person name="Lewis B."/>
            <person name="Mehta T."/>
            <person name="Park D."/>
            <person name="Pearson M."/>
            <person name="Richards J."/>
            <person name="Roberts A."/>
            <person name="Saif S."/>
            <person name="Shea T.D."/>
            <person name="Shenoy N."/>
            <person name="Sisk P."/>
            <person name="Stolte C."/>
            <person name="Sykes S.N."/>
            <person name="Thomson T."/>
            <person name="Walk T."/>
            <person name="White J."/>
            <person name="Yandava C."/>
            <person name="Straight P."/>
            <person name="Clardy J."/>
            <person name="Hung D."/>
            <person name="Kolter R."/>
            <person name="Mekalanos J."/>
            <person name="Walker S."/>
            <person name="Walsh C.T."/>
            <person name="Wieland-Brown L.C."/>
            <person name="Haas B."/>
            <person name="Nusbaum C."/>
            <person name="Birren B."/>
        </authorList>
    </citation>
    <scope>NUCLEOTIDE SEQUENCE [LARGE SCALE GENOMIC DNA]</scope>
    <source>
        <strain evidence="8 9">ATCC 53653</strain>
    </source>
</reference>
<accession>D9WJB5</accession>
<dbReference type="PANTHER" id="PTHR43806">
    <property type="entry name" value="PEPTIDASE S8"/>
    <property type="match status" value="1"/>
</dbReference>
<evidence type="ECO:0000313" key="9">
    <source>
        <dbReference type="Proteomes" id="UP000003963"/>
    </source>
</evidence>
<dbReference type="InterPro" id="IPR000209">
    <property type="entry name" value="Peptidase_S8/S53_dom"/>
</dbReference>
<dbReference type="STRING" id="457427.SSOG_08926"/>
<evidence type="ECO:0000313" key="8">
    <source>
        <dbReference type="EMBL" id="EFL29211.1"/>
    </source>
</evidence>
<dbReference type="PROSITE" id="PS00136">
    <property type="entry name" value="SUBTILASE_ASP"/>
    <property type="match status" value="1"/>
</dbReference>
<dbReference type="GO" id="GO:0004252">
    <property type="term" value="F:serine-type endopeptidase activity"/>
    <property type="evidence" value="ECO:0007669"/>
    <property type="project" value="InterPro"/>
</dbReference>
<keyword evidence="2" id="KW-0645">Protease</keyword>
<organism evidence="8 9">
    <name type="scientific">Streptomyces himastatinicus ATCC 53653</name>
    <dbReference type="NCBI Taxonomy" id="457427"/>
    <lineage>
        <taxon>Bacteria</taxon>
        <taxon>Bacillati</taxon>
        <taxon>Actinomycetota</taxon>
        <taxon>Actinomycetes</taxon>
        <taxon>Kitasatosporales</taxon>
        <taxon>Streptomycetaceae</taxon>
        <taxon>Streptomyces</taxon>
        <taxon>Streptomyces violaceusniger group</taxon>
    </lineage>
</organism>
<evidence type="ECO:0000256" key="2">
    <source>
        <dbReference type="ARBA" id="ARBA00022670"/>
    </source>
</evidence>
<feature type="domain" description="Peptidase S8/S53" evidence="7">
    <location>
        <begin position="170"/>
        <end position="412"/>
    </location>
</feature>
<dbReference type="InterPro" id="IPR050131">
    <property type="entry name" value="Peptidase_S8_subtilisin-like"/>
</dbReference>
<dbReference type="Gene3D" id="3.40.50.200">
    <property type="entry name" value="Peptidase S8/S53 domain"/>
    <property type="match status" value="1"/>
</dbReference>
<dbReference type="PANTHER" id="PTHR43806:SF11">
    <property type="entry name" value="CEREVISIN-RELATED"/>
    <property type="match status" value="1"/>
</dbReference>
<feature type="region of interest" description="Disordered" evidence="6">
    <location>
        <begin position="332"/>
        <end position="353"/>
    </location>
</feature>
<dbReference type="EMBL" id="GG657754">
    <property type="protein sequence ID" value="EFL29211.1"/>
    <property type="molecule type" value="Genomic_DNA"/>
</dbReference>
<dbReference type="Pfam" id="PF00082">
    <property type="entry name" value="Peptidase_S8"/>
    <property type="match status" value="1"/>
</dbReference>
<dbReference type="InterPro" id="IPR036852">
    <property type="entry name" value="Peptidase_S8/S53_dom_sf"/>
</dbReference>
<dbReference type="PROSITE" id="PS51892">
    <property type="entry name" value="SUBTILASE"/>
    <property type="match status" value="1"/>
</dbReference>
<keyword evidence="3" id="KW-0378">Hydrolase</keyword>
<dbReference type="InterPro" id="IPR023827">
    <property type="entry name" value="Peptidase_S8_Asp-AS"/>
</dbReference>
<evidence type="ECO:0000256" key="4">
    <source>
        <dbReference type="ARBA" id="ARBA00022825"/>
    </source>
</evidence>
<evidence type="ECO:0000256" key="6">
    <source>
        <dbReference type="SAM" id="MobiDB-lite"/>
    </source>
</evidence>
<sequence length="493" mass="49716">MSNCRDTLGPPRCDAAADLCARGPGLLEAGGGRGTSTRRKGYGNRGILIQVSPAPVRDRPRTHFPVGARKFVPGSRYRVAMSRACIVRAMRRARSHRRTVARAVAAALLTTVPLAAHTPPATADSVELPAVPAVLAPGKPCTEASGETARDAPWTRQALGLSRSWQLADGHGVTVGVVDTGVGTDIPALSGRVSAVGGARTDCVGRGSFAAGLIAAAPGKGSGVAGVAPAARILAVRGTDTRGNPTAERLGAGIRAAVDGGAKVVYVGRAVPTGKAVLTAAVAYATRHDALVVAPFAPDAMPDDPQTHEPAEPAPWYWPAAAPGVLSVMDYGPDGTRPENAPETTGADLAAPGDAVVSVGPSGSGHFIGSGSSLAAANVAGAAALVRSRHPRMSAAQVSRQLITAAYPAVPPRLDPYAAVTTVLTDRQGATPRPAPAKVPPAASPRPLYRALLISRAGGGAVLLVAAAAVVIPRGRARGWRPAGQEDGAASGS</sequence>
<dbReference type="InterPro" id="IPR015500">
    <property type="entry name" value="Peptidase_S8_subtilisin-rel"/>
</dbReference>
<dbReference type="PRINTS" id="PR00723">
    <property type="entry name" value="SUBTILISIN"/>
</dbReference>
<evidence type="ECO:0000259" key="7">
    <source>
        <dbReference type="Pfam" id="PF00082"/>
    </source>
</evidence>
<gene>
    <name evidence="8" type="ORF">SSOG_08926</name>
</gene>
<comment type="similarity">
    <text evidence="1 5">Belongs to the peptidase S8 family.</text>
</comment>
<dbReference type="AlphaFoldDB" id="D9WJB5"/>
<dbReference type="SUPFAM" id="SSF52743">
    <property type="entry name" value="Subtilisin-like"/>
    <property type="match status" value="1"/>
</dbReference>